<dbReference type="CDD" id="cd04232">
    <property type="entry name" value="CuRO_1_CueO_FtsP"/>
    <property type="match status" value="1"/>
</dbReference>
<feature type="signal peptide" evidence="10">
    <location>
        <begin position="1"/>
        <end position="28"/>
    </location>
</feature>
<dbReference type="Pfam" id="PF07732">
    <property type="entry name" value="Cu-oxidase_3"/>
    <property type="match status" value="1"/>
</dbReference>
<feature type="chain" id="PRO_5032759144" description="Multicopper oxidase CueO" evidence="10">
    <location>
        <begin position="29"/>
        <end position="482"/>
    </location>
</feature>
<evidence type="ECO:0000256" key="2">
    <source>
        <dbReference type="ARBA" id="ARBA00011245"/>
    </source>
</evidence>
<evidence type="ECO:0000256" key="9">
    <source>
        <dbReference type="ARBA" id="ARBA00048092"/>
    </source>
</evidence>
<dbReference type="InterPro" id="IPR011707">
    <property type="entry name" value="Cu-oxidase-like_N"/>
</dbReference>
<evidence type="ECO:0000313" key="14">
    <source>
        <dbReference type="Proteomes" id="UP000552954"/>
    </source>
</evidence>
<dbReference type="GO" id="GO:0016491">
    <property type="term" value="F:oxidoreductase activity"/>
    <property type="evidence" value="ECO:0007669"/>
    <property type="project" value="UniProtKB-KW"/>
</dbReference>
<keyword evidence="10" id="KW-0732">Signal</keyword>
<dbReference type="PANTHER" id="PTHR48267">
    <property type="entry name" value="CUPREDOXIN SUPERFAMILY PROTEIN"/>
    <property type="match status" value="1"/>
</dbReference>
<reference evidence="13 14" key="2">
    <citation type="submission" date="2020-06" db="EMBL/GenBank/DDBJ databases">
        <title>Ramlibacter rhizophilus sp. nov., isolated from rhizosphere soil of national flower Mugunghwa from South Korea.</title>
        <authorList>
            <person name="Zheng-Fei Y."/>
            <person name="Huan T."/>
        </authorList>
    </citation>
    <scope>NUCLEOTIDE SEQUENCE [LARGE SCALE GENOMIC DNA]</scope>
    <source>
        <strain evidence="13 14">B156</strain>
    </source>
</reference>
<protein>
    <recommendedName>
        <fullName evidence="6">Multicopper oxidase CueO</fullName>
        <ecNumber evidence="5">1.16.3.4</ecNumber>
    </recommendedName>
    <alternativeName>
        <fullName evidence="7">Copper efflux oxidase</fullName>
    </alternativeName>
    <alternativeName>
        <fullName evidence="8">Cuprous oxidase</fullName>
    </alternativeName>
</protein>
<evidence type="ECO:0000256" key="4">
    <source>
        <dbReference type="ARBA" id="ARBA00023002"/>
    </source>
</evidence>
<evidence type="ECO:0000259" key="12">
    <source>
        <dbReference type="Pfam" id="PF07732"/>
    </source>
</evidence>
<comment type="subcellular location">
    <subcellularLocation>
        <location evidence="1">Periplasm</location>
    </subcellularLocation>
</comment>
<comment type="subunit">
    <text evidence="2">Monomer.</text>
</comment>
<dbReference type="RefSeq" id="WP_171561631.1">
    <property type="nucleotide sequence ID" value="NZ_JABFCS010000001.1"/>
</dbReference>
<dbReference type="PROSITE" id="PS00080">
    <property type="entry name" value="MULTICOPPER_OXIDASE2"/>
    <property type="match status" value="1"/>
</dbReference>
<dbReference type="InterPro" id="IPR002355">
    <property type="entry name" value="Cu_oxidase_Cu_BS"/>
</dbReference>
<dbReference type="InterPro" id="IPR011706">
    <property type="entry name" value="Cu-oxidase_C"/>
</dbReference>
<evidence type="ECO:0000256" key="3">
    <source>
        <dbReference type="ARBA" id="ARBA00022723"/>
    </source>
</evidence>
<dbReference type="AlphaFoldDB" id="A0A849KGS9"/>
<dbReference type="InterPro" id="IPR045087">
    <property type="entry name" value="Cu-oxidase_fam"/>
</dbReference>
<keyword evidence="14" id="KW-1185">Reference proteome</keyword>
<dbReference type="EMBL" id="JABFCS010000001">
    <property type="protein sequence ID" value="NNU44646.1"/>
    <property type="molecule type" value="Genomic_DNA"/>
</dbReference>
<evidence type="ECO:0000313" key="13">
    <source>
        <dbReference type="EMBL" id="NNU44646.1"/>
    </source>
</evidence>
<proteinExistence type="predicted"/>
<dbReference type="CDD" id="cd13867">
    <property type="entry name" value="CuRO_2_CueO_FtsP"/>
    <property type="match status" value="1"/>
</dbReference>
<dbReference type="Gene3D" id="2.60.40.420">
    <property type="entry name" value="Cupredoxins - blue copper proteins"/>
    <property type="match status" value="3"/>
</dbReference>
<dbReference type="PANTHER" id="PTHR48267:SF1">
    <property type="entry name" value="BILIRUBIN OXIDASE"/>
    <property type="match status" value="1"/>
</dbReference>
<keyword evidence="3" id="KW-0479">Metal-binding</keyword>
<dbReference type="InterPro" id="IPR006311">
    <property type="entry name" value="TAT_signal"/>
</dbReference>
<keyword evidence="4" id="KW-0560">Oxidoreductase</keyword>
<dbReference type="EC" id="1.16.3.4" evidence="5"/>
<feature type="domain" description="Plastocyanin-like" evidence="11">
    <location>
        <begin position="377"/>
        <end position="481"/>
    </location>
</feature>
<dbReference type="PROSITE" id="PS51318">
    <property type="entry name" value="TAT"/>
    <property type="match status" value="1"/>
</dbReference>
<dbReference type="GO" id="GO:0005507">
    <property type="term" value="F:copper ion binding"/>
    <property type="evidence" value="ECO:0007669"/>
    <property type="project" value="InterPro"/>
</dbReference>
<gene>
    <name evidence="13" type="ORF">HK415_18015</name>
</gene>
<dbReference type="SUPFAM" id="SSF49503">
    <property type="entry name" value="Cupredoxins"/>
    <property type="match status" value="3"/>
</dbReference>
<evidence type="ECO:0000256" key="7">
    <source>
        <dbReference type="ARBA" id="ARBA00042896"/>
    </source>
</evidence>
<name>A0A849KGS9_9BURK</name>
<dbReference type="Proteomes" id="UP000552954">
    <property type="component" value="Unassembled WGS sequence"/>
</dbReference>
<reference evidence="13 14" key="1">
    <citation type="submission" date="2020-05" db="EMBL/GenBank/DDBJ databases">
        <authorList>
            <person name="Khan S.A."/>
            <person name="Jeon C.O."/>
            <person name="Chun B.H."/>
        </authorList>
    </citation>
    <scope>NUCLEOTIDE SEQUENCE [LARGE SCALE GENOMIC DNA]</scope>
    <source>
        <strain evidence="13 14">B156</strain>
    </source>
</reference>
<evidence type="ECO:0000256" key="5">
    <source>
        <dbReference type="ARBA" id="ARBA00038978"/>
    </source>
</evidence>
<accession>A0A849KGS9</accession>
<feature type="domain" description="Plastocyanin-like" evidence="12">
    <location>
        <begin position="55"/>
        <end position="168"/>
    </location>
</feature>
<dbReference type="InterPro" id="IPR008972">
    <property type="entry name" value="Cupredoxin"/>
</dbReference>
<evidence type="ECO:0000256" key="1">
    <source>
        <dbReference type="ARBA" id="ARBA00004418"/>
    </source>
</evidence>
<comment type="catalytic activity">
    <reaction evidence="9">
        <text>4 Cu(+) + O2 + 4 H(+) = 4 Cu(2+) + 2 H2O</text>
        <dbReference type="Rhea" id="RHEA:30083"/>
        <dbReference type="ChEBI" id="CHEBI:15377"/>
        <dbReference type="ChEBI" id="CHEBI:15378"/>
        <dbReference type="ChEBI" id="CHEBI:15379"/>
        <dbReference type="ChEBI" id="CHEBI:29036"/>
        <dbReference type="ChEBI" id="CHEBI:49552"/>
        <dbReference type="EC" id="1.16.3.4"/>
    </reaction>
    <physiologicalReaction direction="left-to-right" evidence="9">
        <dbReference type="Rhea" id="RHEA:30084"/>
    </physiologicalReaction>
</comment>
<dbReference type="GO" id="GO:0042597">
    <property type="term" value="C:periplasmic space"/>
    <property type="evidence" value="ECO:0007669"/>
    <property type="project" value="UniProtKB-SubCell"/>
</dbReference>
<comment type="caution">
    <text evidence="13">The sequence shown here is derived from an EMBL/GenBank/DDBJ whole genome shotgun (WGS) entry which is preliminary data.</text>
</comment>
<organism evidence="13 14">
    <name type="scientific">Ramlibacter montanisoli</name>
    <dbReference type="NCBI Taxonomy" id="2732512"/>
    <lineage>
        <taxon>Bacteria</taxon>
        <taxon>Pseudomonadati</taxon>
        <taxon>Pseudomonadota</taxon>
        <taxon>Betaproteobacteria</taxon>
        <taxon>Burkholderiales</taxon>
        <taxon>Comamonadaceae</taxon>
        <taxon>Ramlibacter</taxon>
    </lineage>
</organism>
<dbReference type="Pfam" id="PF07731">
    <property type="entry name" value="Cu-oxidase_2"/>
    <property type="match status" value="1"/>
</dbReference>
<dbReference type="CDD" id="cd13890">
    <property type="entry name" value="CuRO_3_CueO_FtsP"/>
    <property type="match status" value="1"/>
</dbReference>
<evidence type="ECO:0000256" key="8">
    <source>
        <dbReference type="ARBA" id="ARBA00043090"/>
    </source>
</evidence>
<evidence type="ECO:0000259" key="11">
    <source>
        <dbReference type="Pfam" id="PF07731"/>
    </source>
</evidence>
<evidence type="ECO:0000256" key="6">
    <source>
        <dbReference type="ARBA" id="ARBA00041027"/>
    </source>
</evidence>
<evidence type="ECO:0000256" key="10">
    <source>
        <dbReference type="SAM" id="SignalP"/>
    </source>
</evidence>
<sequence length="482" mass="51934">MSRGWKRRGFLQAAGAAGFAAALGPASAQEARRLPIPPLLDARAARGPIELVAQAGQFEFLPGRTSPTAGYNGAYLGPTLRVHAGDDVRFAVTNRLQEDTTVHWHGLLVPSEVDGGPHNTIAPGATWRPTVPVRQAAATAWYHAHPHGRTGAQVYSGLAGLLLVTDAQEQALGLPARYGVDDLPIVLQDKLFDREQRLVRPVNHMTAMHGLHGNVLLVNGAPQPVAEVPAGLLRLRLLNAGNARLFDLAFDDGRSFHWIASEGGLLREPVPLKRLSLAAGQRAEILVDFADGRAVRLLDVGQAPRRTQPVMQFLPQGAGAPGSAIPAKLAQWDSRTVAQSARRRRIVLASGGMGMGGMGGGMGGMAGMASHGLHVIDSKPFDMGRIDQRVRLGDVEIWEVTVAGMVMLHPFHIHGVHFEVLRRGGQEPVVEDQGRRDTVIVDEPVELLVHFTQRASEQAPFMYHCHILEHEDAGMMGQFTVG</sequence>